<feature type="transmembrane region" description="Helical" evidence="2">
    <location>
        <begin position="862"/>
        <end position="883"/>
    </location>
</feature>
<feature type="transmembrane region" description="Helical" evidence="2">
    <location>
        <begin position="1298"/>
        <end position="1321"/>
    </location>
</feature>
<dbReference type="Proteomes" id="UP000565441">
    <property type="component" value="Unassembled WGS sequence"/>
</dbReference>
<reference evidence="5 6" key="1">
    <citation type="journal article" date="2020" name="ISME J.">
        <title>Uncovering the hidden diversity of litter-decomposition mechanisms in mushroom-forming fungi.</title>
        <authorList>
            <person name="Floudas D."/>
            <person name="Bentzer J."/>
            <person name="Ahren D."/>
            <person name="Johansson T."/>
            <person name="Persson P."/>
            <person name="Tunlid A."/>
        </authorList>
    </citation>
    <scope>NUCLEOTIDE SEQUENCE [LARGE SCALE GENOMIC DNA]</scope>
    <source>
        <strain evidence="5 6">CBS 661.87</strain>
    </source>
</reference>
<sequence length="1555" mass="174582">MSACRLERWRYSGTPLSYAQTFVAPSIMAPASRRTLGQHAIMPQGSLVPKASSFVDFINFNATFVDKTLAIQAFLRDGPSDHLILRPRRCGKSFTLSMIREFLQRPELERLSFSSGDIGDSVFAGTFISEEKHQNLVREHFHQYPVLHLDFKDINGSTYEQMLTSFHEMVLYLIDDPLSHIFVKGVLDRRFMEWREKIERGGEPRLEKALQTLSEALYDAYKQRVVVLCDEYDSPMHNAIEGGYADLASSFFASAFGSLLKGNTAVYASMLVGICKTAKSGWLSGLNNIKTFPMHAEDDRYAKFFLFTEEEVELLRYTHCKELEMDRLREYYGSYKARAAPENVKLFNPLSVVSALRENKIRDYWVDTGSDRFRGDVARLILGQTVKLSIDECTNSKPLQEASGDGLWGLLFYTGYITVDRFGYSLSYPFFRIPNQEVSSQWSAWLREFLKPHFESSAVLQAIRQTIFDGDGHAFRTQFRFFLQEHLSLFRLPSHREKVYQALGFMLIFNLSKSHYTIKMEQDNGYGRSNITAHPQTPDSVLSFIFEMKAVAPHHKLKGKRQLKSLEHIRKELHQATISALEQIEKRQHRARAPPHVTKVHEFGVAFSGTFCVAAVRTLTRTDSRADWAVIKIDTVDVDGNIPEADLIVDDDMDGGDADMALEGRKARSQEKSRLDAPEVTPVASKSATVTIPEKRPETFHGIVIPKEPPPPQDDECCMSNCAICVYDLYEESLDEYRQSVADVRSSLSAMKIPKTDWPSTIRAKNIQGIASRKEMVLSAFEEMERALAKKRESEDDSSSAGRSGSLYRAEKSVPLLVPVDCCPHMCNRFATTEFAFTVLRYTVAEVFLALRIYFLTRKNVYLATIFTLHILAQLGLAIYAISQKGVAVVIPANIPSLLDPNALQICLLIPSPALLSTVYLSLGLSFETFVLIATLIVTAMLGIRNLTRLERALEGSKARSQEKGRLDAPAVTPVASKSATATIPEKRPETFHGMVIPKEPPPPQDDECCMSNCAIGVYDLYEESLDEYRQSVADVRSSLSAMKIPKTDWPSTIRAKNIQGIASRKEMVLSAFEEMERALAKKRESEDDSSSAGLSRLAAAASEGTFRRPRRPQARAVSWLESSARHLDRAEIPDRLESKPASTPTYVTSKRGRPSNTHGILTTAFDKQVFSLWGGQNILLVLDHEFPVSSKRGRPNITHTEYPPRLSVLDSPEFAFTVLIYTVAEVFLALRIYVLTRKNVYLAAICTLHILAQLGLAIYVMSHKAGAVEPANIPSLLDPNALQICLLSPSPKLFELITVYLSLGLSFHTLVLVATLIVTISATRQHPMNRWPRMGRYTKFAYTVLIFTVAEVFLALRVYVLTRKNVYLAAILTLHILVQLGLAIYILSNKGSAVDVDSGEVSNLLLDPNALQVCLLSSPQPAFKLDTVYLSLALSFDTFVLIATLIVTITATRQHPTNRWLRVIQRDGIFYFIVIFSSTLTWLLSGVIARPGVKFINAIPDLNFTAVMINRLHLSLKKVGSEEEPVQVFKNEAPRTDTIELEVMVSRQIMSTVR</sequence>
<dbReference type="PANTHER" id="PTHR34825:SF1">
    <property type="entry name" value="AAA-ATPASE-LIKE DOMAIN-CONTAINING PROTEIN"/>
    <property type="match status" value="1"/>
</dbReference>
<evidence type="ECO:0000256" key="1">
    <source>
        <dbReference type="SAM" id="MobiDB-lite"/>
    </source>
</evidence>
<proteinExistence type="predicted"/>
<keyword evidence="6" id="KW-1185">Reference proteome</keyword>
<organism evidence="5 6">
    <name type="scientific">Tricholomella constricta</name>
    <dbReference type="NCBI Taxonomy" id="117010"/>
    <lineage>
        <taxon>Eukaryota</taxon>
        <taxon>Fungi</taxon>
        <taxon>Dikarya</taxon>
        <taxon>Basidiomycota</taxon>
        <taxon>Agaricomycotina</taxon>
        <taxon>Agaricomycetes</taxon>
        <taxon>Agaricomycetidae</taxon>
        <taxon>Agaricales</taxon>
        <taxon>Tricholomatineae</taxon>
        <taxon>Lyophyllaceae</taxon>
        <taxon>Tricholomella</taxon>
    </lineage>
</organism>
<keyword evidence="2" id="KW-0812">Transmembrane</keyword>
<feature type="transmembrane region" description="Helical" evidence="2">
    <location>
        <begin position="1429"/>
        <end position="1450"/>
    </location>
</feature>
<feature type="domain" description="Oxidoreductase-like" evidence="3">
    <location>
        <begin position="991"/>
        <end position="1036"/>
    </location>
</feature>
<keyword evidence="2" id="KW-1133">Transmembrane helix</keyword>
<feature type="region of interest" description="Disordered" evidence="1">
    <location>
        <begin position="1131"/>
        <end position="1158"/>
    </location>
</feature>
<dbReference type="InterPro" id="IPR018631">
    <property type="entry name" value="AAA-ATPase-like_dom"/>
</dbReference>
<feature type="transmembrane region" description="Helical" evidence="2">
    <location>
        <begin position="1341"/>
        <end position="1361"/>
    </location>
</feature>
<accession>A0A8H5M6H1</accession>
<dbReference type="EMBL" id="JAACJP010000007">
    <property type="protein sequence ID" value="KAF5383030.1"/>
    <property type="molecule type" value="Genomic_DNA"/>
</dbReference>
<keyword evidence="2" id="KW-0472">Membrane</keyword>
<feature type="transmembrane region" description="Helical" evidence="2">
    <location>
        <begin position="1367"/>
        <end position="1388"/>
    </location>
</feature>
<dbReference type="InterPro" id="IPR019180">
    <property type="entry name" value="Oxidoreductase-like_N"/>
</dbReference>
<feature type="transmembrane region" description="Helical" evidence="2">
    <location>
        <begin position="1241"/>
        <end position="1262"/>
    </location>
</feature>
<feature type="transmembrane region" description="Helical" evidence="2">
    <location>
        <begin position="1215"/>
        <end position="1234"/>
    </location>
</feature>
<gene>
    <name evidence="5" type="ORF">D9615_004908</name>
</gene>
<dbReference type="Pfam" id="PF09791">
    <property type="entry name" value="Oxidored-like"/>
    <property type="match status" value="2"/>
</dbReference>
<dbReference type="Pfam" id="PF09820">
    <property type="entry name" value="AAA-ATPase_like"/>
    <property type="match status" value="1"/>
</dbReference>
<feature type="transmembrane region" description="Helical" evidence="2">
    <location>
        <begin position="835"/>
        <end position="855"/>
    </location>
</feature>
<dbReference type="InterPro" id="IPR012547">
    <property type="entry name" value="PDDEXK_9"/>
</dbReference>
<evidence type="ECO:0000259" key="4">
    <source>
        <dbReference type="Pfam" id="PF09820"/>
    </source>
</evidence>
<feature type="domain" description="Oxidoreductase-like" evidence="3">
    <location>
        <begin position="699"/>
        <end position="744"/>
    </location>
</feature>
<comment type="caution">
    <text evidence="5">The sequence shown here is derived from an EMBL/GenBank/DDBJ whole genome shotgun (WGS) entry which is preliminary data.</text>
</comment>
<dbReference type="PANTHER" id="PTHR34825">
    <property type="entry name" value="CONSERVED PROTEIN, WITH A WEAK D-GALACTARATE DEHYDRATASE/ALTRONATE HYDROLASE DOMAIN"/>
    <property type="match status" value="1"/>
</dbReference>
<feature type="compositionally biased region" description="Polar residues" evidence="1">
    <location>
        <begin position="1141"/>
        <end position="1158"/>
    </location>
</feature>
<evidence type="ECO:0000313" key="5">
    <source>
        <dbReference type="EMBL" id="KAF5383030.1"/>
    </source>
</evidence>
<name>A0A8H5M6H1_9AGAR</name>
<dbReference type="OrthoDB" id="2143434at2759"/>
<dbReference type="Pfam" id="PF08011">
    <property type="entry name" value="PDDEXK_9"/>
    <property type="match status" value="1"/>
</dbReference>
<feature type="transmembrane region" description="Helical" evidence="2">
    <location>
        <begin position="1470"/>
        <end position="1490"/>
    </location>
</feature>
<evidence type="ECO:0000259" key="3">
    <source>
        <dbReference type="Pfam" id="PF09791"/>
    </source>
</evidence>
<evidence type="ECO:0000313" key="6">
    <source>
        <dbReference type="Proteomes" id="UP000565441"/>
    </source>
</evidence>
<feature type="domain" description="AAA-ATPase-like" evidence="4">
    <location>
        <begin position="52"/>
        <end position="280"/>
    </location>
</feature>
<protein>
    <submittedName>
        <fullName evidence="5">Uncharacterized protein</fullName>
    </submittedName>
</protein>
<feature type="transmembrane region" description="Helical" evidence="2">
    <location>
        <begin position="903"/>
        <end position="923"/>
    </location>
</feature>
<feature type="transmembrane region" description="Helical" evidence="2">
    <location>
        <begin position="930"/>
        <end position="948"/>
    </location>
</feature>
<evidence type="ECO:0000256" key="2">
    <source>
        <dbReference type="SAM" id="Phobius"/>
    </source>
</evidence>